<feature type="compositionally biased region" description="Polar residues" evidence="1">
    <location>
        <begin position="116"/>
        <end position="134"/>
    </location>
</feature>
<organism evidence="2 3">
    <name type="scientific">Trichonephila inaurata madagascariensis</name>
    <dbReference type="NCBI Taxonomy" id="2747483"/>
    <lineage>
        <taxon>Eukaryota</taxon>
        <taxon>Metazoa</taxon>
        <taxon>Ecdysozoa</taxon>
        <taxon>Arthropoda</taxon>
        <taxon>Chelicerata</taxon>
        <taxon>Arachnida</taxon>
        <taxon>Araneae</taxon>
        <taxon>Araneomorphae</taxon>
        <taxon>Entelegynae</taxon>
        <taxon>Araneoidea</taxon>
        <taxon>Nephilidae</taxon>
        <taxon>Trichonephila</taxon>
        <taxon>Trichonephila inaurata</taxon>
    </lineage>
</organism>
<evidence type="ECO:0000313" key="3">
    <source>
        <dbReference type="Proteomes" id="UP000886998"/>
    </source>
</evidence>
<sequence length="134" mass="14689">MELSLHLLPTPLSTGKPDHHQLQKLQSCKDIEKFGIVIEIQSKSSLRGLQIAGIDDVSDPTFLDRPEGLMTHPTATTSVNMKSDPMFPMHKLPQIKTLQFLKQAADGALQGRANPAIQTQTQASHEATPQQGNQ</sequence>
<proteinExistence type="predicted"/>
<gene>
    <name evidence="2" type="ORF">TNIN_335601</name>
</gene>
<accession>A0A8X6Y2W4</accession>
<name>A0A8X6Y2W4_9ARAC</name>
<dbReference type="AlphaFoldDB" id="A0A8X6Y2W4"/>
<evidence type="ECO:0000256" key="1">
    <source>
        <dbReference type="SAM" id="MobiDB-lite"/>
    </source>
</evidence>
<comment type="caution">
    <text evidence="2">The sequence shown here is derived from an EMBL/GenBank/DDBJ whole genome shotgun (WGS) entry which is preliminary data.</text>
</comment>
<protein>
    <submittedName>
        <fullName evidence="2">Uncharacterized protein</fullName>
    </submittedName>
</protein>
<keyword evidence="3" id="KW-1185">Reference proteome</keyword>
<feature type="region of interest" description="Disordered" evidence="1">
    <location>
        <begin position="64"/>
        <end position="85"/>
    </location>
</feature>
<reference evidence="2" key="1">
    <citation type="submission" date="2020-08" db="EMBL/GenBank/DDBJ databases">
        <title>Multicomponent nature underlies the extraordinary mechanical properties of spider dragline silk.</title>
        <authorList>
            <person name="Kono N."/>
            <person name="Nakamura H."/>
            <person name="Mori M."/>
            <person name="Yoshida Y."/>
            <person name="Ohtoshi R."/>
            <person name="Malay A.D."/>
            <person name="Moran D.A.P."/>
            <person name="Tomita M."/>
            <person name="Numata K."/>
            <person name="Arakawa K."/>
        </authorList>
    </citation>
    <scope>NUCLEOTIDE SEQUENCE</scope>
</reference>
<dbReference type="EMBL" id="BMAV01015523">
    <property type="protein sequence ID" value="GFY65050.1"/>
    <property type="molecule type" value="Genomic_DNA"/>
</dbReference>
<evidence type="ECO:0000313" key="2">
    <source>
        <dbReference type="EMBL" id="GFY65050.1"/>
    </source>
</evidence>
<feature type="region of interest" description="Disordered" evidence="1">
    <location>
        <begin position="109"/>
        <end position="134"/>
    </location>
</feature>
<dbReference type="Proteomes" id="UP000886998">
    <property type="component" value="Unassembled WGS sequence"/>
</dbReference>